<keyword evidence="5" id="KW-0547">Nucleotide-binding</keyword>
<dbReference type="AlphaFoldDB" id="A0A8C9GBI0"/>
<keyword evidence="7" id="KW-0067">ATP-binding</keyword>
<evidence type="ECO:0000256" key="1">
    <source>
        <dbReference type="ARBA" id="ARBA00010886"/>
    </source>
</evidence>
<dbReference type="Gene3D" id="1.10.510.10">
    <property type="entry name" value="Transferase(Phosphotransferase) domain 1"/>
    <property type="match status" value="1"/>
</dbReference>
<evidence type="ECO:0000256" key="7">
    <source>
        <dbReference type="ARBA" id="ARBA00022840"/>
    </source>
</evidence>
<dbReference type="EC" id="2.7.11.1" evidence="2"/>
<dbReference type="GO" id="GO:0005524">
    <property type="term" value="F:ATP binding"/>
    <property type="evidence" value="ECO:0007669"/>
    <property type="project" value="UniProtKB-KW"/>
</dbReference>
<evidence type="ECO:0000256" key="4">
    <source>
        <dbReference type="ARBA" id="ARBA00022679"/>
    </source>
</evidence>
<comment type="similarity">
    <text evidence="1">Belongs to the protein kinase superfamily. NEK Ser/Thr protein kinase family. NIMA subfamily.</text>
</comment>
<evidence type="ECO:0000256" key="5">
    <source>
        <dbReference type="ARBA" id="ARBA00022741"/>
    </source>
</evidence>
<evidence type="ECO:0000256" key="6">
    <source>
        <dbReference type="ARBA" id="ARBA00022777"/>
    </source>
</evidence>
<reference evidence="11" key="2">
    <citation type="submission" date="2025-09" db="UniProtKB">
        <authorList>
            <consortium name="Ensembl"/>
        </authorList>
    </citation>
    <scope>IDENTIFICATION</scope>
</reference>
<dbReference type="InterPro" id="IPR051131">
    <property type="entry name" value="NEK_Ser/Thr_kinase_NIMA"/>
</dbReference>
<evidence type="ECO:0000256" key="8">
    <source>
        <dbReference type="ARBA" id="ARBA00047899"/>
    </source>
</evidence>
<evidence type="ECO:0000256" key="3">
    <source>
        <dbReference type="ARBA" id="ARBA00022527"/>
    </source>
</evidence>
<sequence>MLSLVLPTINSGDEKEALYKNVNYTFETVLEIGTSDSEMHLVRSNINGEIYISKVYDIYGINENTLNNYMNELYILKTLKNCENVIQLVDYIKSNDKLCIIVEYCEQGDLYTDILNRKMNNQMYTEEEILSIFNQIVNGLSYIHKNQITHSDLKSTNIFIKNNIIKIGDFGLSQIGTNKNLGTLNCLSYESIKFNKTNKLSDLFQLGCILYELTTLSSLFQATNIYEMISIFENKNYNNIIINSISTQYTQNLINTISKLLSLNTLERLEVVTNYNLNKNINLGASFNTVCISA</sequence>
<evidence type="ECO:0000259" key="10">
    <source>
        <dbReference type="PROSITE" id="PS50011"/>
    </source>
</evidence>
<dbReference type="SMART" id="SM00220">
    <property type="entry name" value="S_TKc"/>
    <property type="match status" value="1"/>
</dbReference>
<dbReference type="InterPro" id="IPR000719">
    <property type="entry name" value="Prot_kinase_dom"/>
</dbReference>
<dbReference type="Proteomes" id="UP000694416">
    <property type="component" value="Unplaced"/>
</dbReference>
<dbReference type="GO" id="GO:0004674">
    <property type="term" value="F:protein serine/threonine kinase activity"/>
    <property type="evidence" value="ECO:0007669"/>
    <property type="project" value="UniProtKB-KW"/>
</dbReference>
<dbReference type="Ensembl" id="ENSPTET00000000740.1">
    <property type="protein sequence ID" value="ENSPTEP00000000491.1"/>
    <property type="gene ID" value="ENSPTEG00000000585.1"/>
</dbReference>
<dbReference type="InterPro" id="IPR008271">
    <property type="entry name" value="Ser/Thr_kinase_AS"/>
</dbReference>
<proteinExistence type="inferred from homology"/>
<name>A0A8C9GBI0_9PRIM</name>
<keyword evidence="6" id="KW-0418">Kinase</keyword>
<organism evidence="11 12">
    <name type="scientific">Piliocolobus tephrosceles</name>
    <name type="common">Ugandan red Colobus</name>
    <dbReference type="NCBI Taxonomy" id="591936"/>
    <lineage>
        <taxon>Eukaryota</taxon>
        <taxon>Metazoa</taxon>
        <taxon>Chordata</taxon>
        <taxon>Craniata</taxon>
        <taxon>Vertebrata</taxon>
        <taxon>Euteleostomi</taxon>
        <taxon>Mammalia</taxon>
        <taxon>Eutheria</taxon>
        <taxon>Euarchontoglires</taxon>
        <taxon>Primates</taxon>
        <taxon>Haplorrhini</taxon>
        <taxon>Catarrhini</taxon>
        <taxon>Cercopithecidae</taxon>
        <taxon>Colobinae</taxon>
        <taxon>Piliocolobus</taxon>
    </lineage>
</organism>
<accession>A0A8C9GBI0</accession>
<dbReference type="PANTHER" id="PTHR44899:SF3">
    <property type="entry name" value="SERINE_THREONINE-PROTEIN KINASE NEK1"/>
    <property type="match status" value="1"/>
</dbReference>
<dbReference type="PROSITE" id="PS00108">
    <property type="entry name" value="PROTEIN_KINASE_ST"/>
    <property type="match status" value="1"/>
</dbReference>
<dbReference type="Pfam" id="PF00069">
    <property type="entry name" value="Pkinase"/>
    <property type="match status" value="1"/>
</dbReference>
<dbReference type="PROSITE" id="PS50011">
    <property type="entry name" value="PROTEIN_KINASE_DOM"/>
    <property type="match status" value="1"/>
</dbReference>
<dbReference type="PANTHER" id="PTHR44899">
    <property type="entry name" value="CAMK FAMILY PROTEIN KINASE"/>
    <property type="match status" value="1"/>
</dbReference>
<comment type="catalytic activity">
    <reaction evidence="9">
        <text>L-seryl-[protein] + ATP = O-phospho-L-seryl-[protein] + ADP + H(+)</text>
        <dbReference type="Rhea" id="RHEA:17989"/>
        <dbReference type="Rhea" id="RHEA-COMP:9863"/>
        <dbReference type="Rhea" id="RHEA-COMP:11604"/>
        <dbReference type="ChEBI" id="CHEBI:15378"/>
        <dbReference type="ChEBI" id="CHEBI:29999"/>
        <dbReference type="ChEBI" id="CHEBI:30616"/>
        <dbReference type="ChEBI" id="CHEBI:83421"/>
        <dbReference type="ChEBI" id="CHEBI:456216"/>
        <dbReference type="EC" id="2.7.11.1"/>
    </reaction>
</comment>
<keyword evidence="3" id="KW-0723">Serine/threonine-protein kinase</keyword>
<comment type="catalytic activity">
    <reaction evidence="8">
        <text>L-threonyl-[protein] + ATP = O-phospho-L-threonyl-[protein] + ADP + H(+)</text>
        <dbReference type="Rhea" id="RHEA:46608"/>
        <dbReference type="Rhea" id="RHEA-COMP:11060"/>
        <dbReference type="Rhea" id="RHEA-COMP:11605"/>
        <dbReference type="ChEBI" id="CHEBI:15378"/>
        <dbReference type="ChEBI" id="CHEBI:30013"/>
        <dbReference type="ChEBI" id="CHEBI:30616"/>
        <dbReference type="ChEBI" id="CHEBI:61977"/>
        <dbReference type="ChEBI" id="CHEBI:456216"/>
        <dbReference type="EC" id="2.7.11.1"/>
    </reaction>
</comment>
<feature type="domain" description="Protein kinase" evidence="10">
    <location>
        <begin position="24"/>
        <end position="281"/>
    </location>
</feature>
<evidence type="ECO:0000313" key="11">
    <source>
        <dbReference type="Ensembl" id="ENSPTEP00000000491.1"/>
    </source>
</evidence>
<keyword evidence="12" id="KW-1185">Reference proteome</keyword>
<keyword evidence="4" id="KW-0808">Transferase</keyword>
<reference evidence="11" key="1">
    <citation type="submission" date="2025-08" db="UniProtKB">
        <authorList>
            <consortium name="Ensembl"/>
        </authorList>
    </citation>
    <scope>IDENTIFICATION</scope>
</reference>
<dbReference type="InterPro" id="IPR011009">
    <property type="entry name" value="Kinase-like_dom_sf"/>
</dbReference>
<evidence type="ECO:0000313" key="12">
    <source>
        <dbReference type="Proteomes" id="UP000694416"/>
    </source>
</evidence>
<evidence type="ECO:0000256" key="9">
    <source>
        <dbReference type="ARBA" id="ARBA00048679"/>
    </source>
</evidence>
<dbReference type="SUPFAM" id="SSF56112">
    <property type="entry name" value="Protein kinase-like (PK-like)"/>
    <property type="match status" value="1"/>
</dbReference>
<evidence type="ECO:0000256" key="2">
    <source>
        <dbReference type="ARBA" id="ARBA00012513"/>
    </source>
</evidence>
<protein>
    <recommendedName>
        <fullName evidence="2">non-specific serine/threonine protein kinase</fullName>
        <ecNumber evidence="2">2.7.11.1</ecNumber>
    </recommendedName>
</protein>